<keyword evidence="2" id="KW-1185">Reference proteome</keyword>
<comment type="caution">
    <text evidence="1">The sequence shown here is derived from an EMBL/GenBank/DDBJ whole genome shotgun (WGS) entry which is preliminary data.</text>
</comment>
<organism evidence="1 2">
    <name type="scientific">Microbulbifer salipaludis</name>
    <dbReference type="NCBI Taxonomy" id="187980"/>
    <lineage>
        <taxon>Bacteria</taxon>
        <taxon>Pseudomonadati</taxon>
        <taxon>Pseudomonadota</taxon>
        <taxon>Gammaproteobacteria</taxon>
        <taxon>Cellvibrionales</taxon>
        <taxon>Microbulbiferaceae</taxon>
        <taxon>Microbulbifer</taxon>
    </lineage>
</organism>
<dbReference type="RefSeq" id="WP_207002940.1">
    <property type="nucleotide sequence ID" value="NZ_JAEKJR010000002.1"/>
</dbReference>
<evidence type="ECO:0000313" key="2">
    <source>
        <dbReference type="Proteomes" id="UP000664293"/>
    </source>
</evidence>
<reference evidence="1 2" key="1">
    <citation type="submission" date="2020-12" db="EMBL/GenBank/DDBJ databases">
        <title>Oil enriched cultivation method for isolating marine PHA-producing bacteria.</title>
        <authorList>
            <person name="Zheng W."/>
            <person name="Yu S."/>
            <person name="Huang Y."/>
        </authorList>
    </citation>
    <scope>NUCLEOTIDE SEQUENCE [LARGE SCALE GENOMIC DNA]</scope>
    <source>
        <strain evidence="1 2">SN0-2</strain>
    </source>
</reference>
<proteinExistence type="predicted"/>
<dbReference type="Proteomes" id="UP000664293">
    <property type="component" value="Unassembled WGS sequence"/>
</dbReference>
<evidence type="ECO:0000313" key="1">
    <source>
        <dbReference type="EMBL" id="MBN8431827.1"/>
    </source>
</evidence>
<name>A0ABS3E935_9GAMM</name>
<protein>
    <submittedName>
        <fullName evidence="1">Uncharacterized protein</fullName>
    </submittedName>
</protein>
<dbReference type="EMBL" id="JAEKJR010000002">
    <property type="protein sequence ID" value="MBN8431827.1"/>
    <property type="molecule type" value="Genomic_DNA"/>
</dbReference>
<sequence>MLLDVYTKNFALVARHELDNQHVPRTGEIIVVNEEEHLVHNVEHKVVGNRLETLVSCHRSSGPMNRRIVLQENGWL</sequence>
<accession>A0ABS3E935</accession>
<gene>
    <name evidence="1" type="ORF">JF535_13295</name>
</gene>